<keyword evidence="3" id="KW-1185">Reference proteome</keyword>
<organism evidence="2 3">
    <name type="scientific">Vicia faba</name>
    <name type="common">Broad bean</name>
    <name type="synonym">Faba vulgaris</name>
    <dbReference type="NCBI Taxonomy" id="3906"/>
    <lineage>
        <taxon>Eukaryota</taxon>
        <taxon>Viridiplantae</taxon>
        <taxon>Streptophyta</taxon>
        <taxon>Embryophyta</taxon>
        <taxon>Tracheophyta</taxon>
        <taxon>Spermatophyta</taxon>
        <taxon>Magnoliopsida</taxon>
        <taxon>eudicotyledons</taxon>
        <taxon>Gunneridae</taxon>
        <taxon>Pentapetalae</taxon>
        <taxon>rosids</taxon>
        <taxon>fabids</taxon>
        <taxon>Fabales</taxon>
        <taxon>Fabaceae</taxon>
        <taxon>Papilionoideae</taxon>
        <taxon>50 kb inversion clade</taxon>
        <taxon>NPAAA clade</taxon>
        <taxon>Hologalegina</taxon>
        <taxon>IRL clade</taxon>
        <taxon>Fabeae</taxon>
        <taxon>Vicia</taxon>
    </lineage>
</organism>
<keyword evidence="1" id="KW-0472">Membrane</keyword>
<keyword evidence="1" id="KW-0812">Transmembrane</keyword>
<accession>A0AAV0ZQ41</accession>
<evidence type="ECO:0000313" key="3">
    <source>
        <dbReference type="Proteomes" id="UP001157006"/>
    </source>
</evidence>
<dbReference type="Proteomes" id="UP001157006">
    <property type="component" value="Chromosome 2"/>
</dbReference>
<evidence type="ECO:0000256" key="1">
    <source>
        <dbReference type="SAM" id="Phobius"/>
    </source>
</evidence>
<gene>
    <name evidence="2" type="ORF">VFH_II237920</name>
</gene>
<keyword evidence="1" id="KW-1133">Transmembrane helix</keyword>
<dbReference type="AlphaFoldDB" id="A0AAV0ZQ41"/>
<dbReference type="EMBL" id="OX451737">
    <property type="protein sequence ID" value="CAI8600725.1"/>
    <property type="molecule type" value="Genomic_DNA"/>
</dbReference>
<name>A0AAV0ZQ41_VICFA</name>
<protein>
    <submittedName>
        <fullName evidence="2">Uncharacterized protein</fullName>
    </submittedName>
</protein>
<evidence type="ECO:0000313" key="2">
    <source>
        <dbReference type="EMBL" id="CAI8600725.1"/>
    </source>
</evidence>
<proteinExistence type="predicted"/>
<feature type="transmembrane region" description="Helical" evidence="1">
    <location>
        <begin position="127"/>
        <end position="147"/>
    </location>
</feature>
<sequence length="156" mass="17620">MHRISSSKPRDDSSHFNSPPRRFINNETLFIFTKTLCSETLLNQAEELLVGYSCSAALVLQLATLALHYTIHNAHSPCLSSSPSLIGNTVGRNLLEVAVALRQTEALLCHDLKFIVLRMPICSYIKYLFYGFMIPEDMLMLVVNFIVDIVLDLLQF</sequence>
<reference evidence="2 3" key="1">
    <citation type="submission" date="2023-01" db="EMBL/GenBank/DDBJ databases">
        <authorList>
            <person name="Kreplak J."/>
        </authorList>
    </citation>
    <scope>NUCLEOTIDE SEQUENCE [LARGE SCALE GENOMIC DNA]</scope>
</reference>